<dbReference type="Proteomes" id="UP000011988">
    <property type="component" value="Unassembled WGS sequence"/>
</dbReference>
<evidence type="ECO:0000313" key="2">
    <source>
        <dbReference type="Proteomes" id="UP000011988"/>
    </source>
</evidence>
<comment type="caution">
    <text evidence="1">The sequence shown here is derived from an EMBL/GenBank/DDBJ whole genome shotgun (WGS) entry which is preliminary data.</text>
</comment>
<name>M6CLE9_9LEPT</name>
<organism evidence="1 2">
    <name type="scientific">Leptospira alstonii serovar Sichuan str. 79601</name>
    <dbReference type="NCBI Taxonomy" id="1218565"/>
    <lineage>
        <taxon>Bacteria</taxon>
        <taxon>Pseudomonadati</taxon>
        <taxon>Spirochaetota</taxon>
        <taxon>Spirochaetia</taxon>
        <taxon>Leptospirales</taxon>
        <taxon>Leptospiraceae</taxon>
        <taxon>Leptospira</taxon>
    </lineage>
</organism>
<proteinExistence type="predicted"/>
<sequence>MAHSNLVSSPARRSAWTRNVEETLSLSEMLAQEFLAGNMASNMKFFTKKWASGELSDEEAQEVPELYQKHLDGIIPELAFSVRALALGISLHDGLVQKFQKRGHNLEIVIIVGDLQVGYQTLKLTYISGKLLASKAMHEKLKKKNAVEIIYDEIDIGAKAGFIHRILTSSRRHFEIQFTDLRISLKPRKNGRK</sequence>
<reference evidence="1 2" key="1">
    <citation type="submission" date="2013-01" db="EMBL/GenBank/DDBJ databases">
        <authorList>
            <person name="Harkins D.M."/>
            <person name="Durkin A.S."/>
            <person name="Brinkac L.M."/>
            <person name="Haft D.H."/>
            <person name="Selengut J.D."/>
            <person name="Sanka R."/>
            <person name="DePew J."/>
            <person name="Purushe J."/>
            <person name="Galloway R.L."/>
            <person name="Vinetz J.M."/>
            <person name="Sutton G.G."/>
            <person name="Nierman W.C."/>
            <person name="Fouts D.E."/>
        </authorList>
    </citation>
    <scope>NUCLEOTIDE SEQUENCE [LARGE SCALE GENOMIC DNA]</scope>
    <source>
        <strain evidence="1 2">79601</strain>
    </source>
</reference>
<dbReference type="EMBL" id="ANIK01000084">
    <property type="protein sequence ID" value="EMJ92519.1"/>
    <property type="molecule type" value="Genomic_DNA"/>
</dbReference>
<accession>M6CLE9</accession>
<dbReference type="AlphaFoldDB" id="M6CLE9"/>
<gene>
    <name evidence="1" type="ORF">LEP1GSC194_4025</name>
</gene>
<evidence type="ECO:0000313" key="1">
    <source>
        <dbReference type="EMBL" id="EMJ92519.1"/>
    </source>
</evidence>
<dbReference type="PATRIC" id="fig|1218565.3.peg.3557"/>
<protein>
    <submittedName>
        <fullName evidence="1">Uncharacterized protein</fullName>
    </submittedName>
</protein>